<evidence type="ECO:0000313" key="9">
    <source>
        <dbReference type="RefSeq" id="XP_034233517.1"/>
    </source>
</evidence>
<dbReference type="SMART" id="SM00184">
    <property type="entry name" value="RING"/>
    <property type="match status" value="1"/>
</dbReference>
<keyword evidence="1" id="KW-0479">Metal-binding</keyword>
<feature type="domain" description="RING-type" evidence="5">
    <location>
        <begin position="3"/>
        <end position="43"/>
    </location>
</feature>
<evidence type="ECO:0000256" key="4">
    <source>
        <dbReference type="PROSITE-ProRule" id="PRU00175"/>
    </source>
</evidence>
<sequence>MECPVCLLQWDLQDVRPKALPCLHSLCRSCLGRLNDRRCPTCRKTFTEPVSDNFALVACLEALDLERPRVAWWCMDCQCTASTECTEEHSVRRPKAALRRGLQDWMPAAMQDLQGLQDGLQGLQDGSALTALRLLRGVPATCKVTLRQDDGEAFGAEWRVDGQEHAEDSLPRTLVVALAASGHLQQVPREVQQERAAAAQQPAEQRIDELNMFSLTHSVRSSAPDERRDAQAETLCRVRQHGVRRMTGVYCAYDRAWSLDLLRSAAATLEELKACDLLEDHMVVVHCMPRLRRLHLQGYSSAQPPLLPALPQPSSVQWLLVCCFPRAITQSLLQAHAASLDVVLLAVSASPGLLWSDGCSDLDAVLGPCGLRLSRLVLLRDHDTDRDAFCRDQVAAARRVLPGCTVQCRQCDGVRQVLF</sequence>
<evidence type="ECO:0000313" key="7">
    <source>
        <dbReference type="RefSeq" id="XP_034233515.1"/>
    </source>
</evidence>
<evidence type="ECO:0000256" key="3">
    <source>
        <dbReference type="ARBA" id="ARBA00022833"/>
    </source>
</evidence>
<dbReference type="PROSITE" id="PS00518">
    <property type="entry name" value="ZF_RING_1"/>
    <property type="match status" value="1"/>
</dbReference>
<proteinExistence type="predicted"/>
<dbReference type="PROSITE" id="PS50089">
    <property type="entry name" value="ZF_RING_2"/>
    <property type="match status" value="1"/>
</dbReference>
<dbReference type="AlphaFoldDB" id="A0A6P8Y9X6"/>
<keyword evidence="2 4" id="KW-0863">Zinc-finger</keyword>
<evidence type="ECO:0000256" key="1">
    <source>
        <dbReference type="ARBA" id="ARBA00022723"/>
    </source>
</evidence>
<name>A0A6P8Y9X6_THRPL</name>
<gene>
    <name evidence="7 8 9" type="primary">LOC117640742</name>
</gene>
<dbReference type="InterPro" id="IPR001841">
    <property type="entry name" value="Znf_RING"/>
</dbReference>
<accession>A0A6P8Y9X6</accession>
<evidence type="ECO:0000256" key="2">
    <source>
        <dbReference type="ARBA" id="ARBA00022771"/>
    </source>
</evidence>
<evidence type="ECO:0000313" key="6">
    <source>
        <dbReference type="Proteomes" id="UP000515158"/>
    </source>
</evidence>
<reference evidence="7 8" key="1">
    <citation type="submission" date="2025-04" db="UniProtKB">
        <authorList>
            <consortium name="RefSeq"/>
        </authorList>
    </citation>
    <scope>IDENTIFICATION</scope>
    <source>
        <tissue evidence="7 8">Total insect</tissue>
    </source>
</reference>
<evidence type="ECO:0000259" key="5">
    <source>
        <dbReference type="PROSITE" id="PS50089"/>
    </source>
</evidence>
<dbReference type="SUPFAM" id="SSF57850">
    <property type="entry name" value="RING/U-box"/>
    <property type="match status" value="1"/>
</dbReference>
<keyword evidence="6" id="KW-1185">Reference proteome</keyword>
<dbReference type="RefSeq" id="XP_034233517.1">
    <property type="nucleotide sequence ID" value="XM_034377626.1"/>
</dbReference>
<dbReference type="RefSeq" id="XP_034233515.1">
    <property type="nucleotide sequence ID" value="XM_034377624.1"/>
</dbReference>
<dbReference type="RefSeq" id="XP_034233516.1">
    <property type="nucleotide sequence ID" value="XM_034377625.1"/>
</dbReference>
<dbReference type="Pfam" id="PF14634">
    <property type="entry name" value="zf-RING_5"/>
    <property type="match status" value="1"/>
</dbReference>
<dbReference type="GeneID" id="117640742"/>
<organism evidence="7">
    <name type="scientific">Thrips palmi</name>
    <name type="common">Melon thrips</name>
    <dbReference type="NCBI Taxonomy" id="161013"/>
    <lineage>
        <taxon>Eukaryota</taxon>
        <taxon>Metazoa</taxon>
        <taxon>Ecdysozoa</taxon>
        <taxon>Arthropoda</taxon>
        <taxon>Hexapoda</taxon>
        <taxon>Insecta</taxon>
        <taxon>Pterygota</taxon>
        <taxon>Neoptera</taxon>
        <taxon>Paraneoptera</taxon>
        <taxon>Thysanoptera</taxon>
        <taxon>Terebrantia</taxon>
        <taxon>Thripoidea</taxon>
        <taxon>Thripidae</taxon>
        <taxon>Thrips</taxon>
    </lineage>
</organism>
<protein>
    <submittedName>
        <fullName evidence="7 8">Uncharacterized protein LOC117640742 isoform X1</fullName>
    </submittedName>
</protein>
<dbReference type="GO" id="GO:0008270">
    <property type="term" value="F:zinc ion binding"/>
    <property type="evidence" value="ECO:0007669"/>
    <property type="project" value="UniProtKB-KW"/>
</dbReference>
<evidence type="ECO:0000313" key="8">
    <source>
        <dbReference type="RefSeq" id="XP_034233516.1"/>
    </source>
</evidence>
<keyword evidence="3" id="KW-0862">Zinc</keyword>
<dbReference type="InterPro" id="IPR013083">
    <property type="entry name" value="Znf_RING/FYVE/PHD"/>
</dbReference>
<dbReference type="OrthoDB" id="252722at2759"/>
<dbReference type="KEGG" id="tpal:117640742"/>
<dbReference type="Proteomes" id="UP000515158">
    <property type="component" value="Unplaced"/>
</dbReference>
<dbReference type="InterPro" id="IPR017907">
    <property type="entry name" value="Znf_RING_CS"/>
</dbReference>
<dbReference type="Gene3D" id="3.30.40.10">
    <property type="entry name" value="Zinc/RING finger domain, C3HC4 (zinc finger)"/>
    <property type="match status" value="1"/>
</dbReference>